<dbReference type="NCBIfam" id="TIGR00520">
    <property type="entry name" value="asnASE_II"/>
    <property type="match status" value="1"/>
</dbReference>
<dbReference type="PROSITE" id="PS00917">
    <property type="entry name" value="ASN_GLN_ASE_2"/>
    <property type="match status" value="1"/>
</dbReference>
<dbReference type="PIRSF" id="PIRSF001220">
    <property type="entry name" value="L-ASNase_gatD"/>
    <property type="match status" value="1"/>
</dbReference>
<evidence type="ECO:0000256" key="1">
    <source>
        <dbReference type="ARBA" id="ARBA00010518"/>
    </source>
</evidence>
<dbReference type="SMART" id="SM00870">
    <property type="entry name" value="Asparaginase"/>
    <property type="match status" value="1"/>
</dbReference>
<comment type="caution">
    <text evidence="10">The sequence shown here is derived from an EMBL/GenBank/DDBJ whole genome shotgun (WGS) entry which is preliminary data.</text>
</comment>
<feature type="binding site" evidence="4">
    <location>
        <begin position="96"/>
        <end position="97"/>
    </location>
    <ligand>
        <name>substrate</name>
    </ligand>
</feature>
<evidence type="ECO:0000256" key="6">
    <source>
        <dbReference type="PROSITE-ProRule" id="PRU10100"/>
    </source>
</evidence>
<dbReference type="PRINTS" id="PR00139">
    <property type="entry name" value="ASNGLNASE"/>
</dbReference>
<dbReference type="InterPro" id="IPR027473">
    <property type="entry name" value="L-asparaginase_C"/>
</dbReference>
<dbReference type="RefSeq" id="WP_130037771.1">
    <property type="nucleotide sequence ID" value="NZ_JACCEV010000001.1"/>
</dbReference>
<dbReference type="PANTHER" id="PTHR11707">
    <property type="entry name" value="L-ASPARAGINASE"/>
    <property type="match status" value="1"/>
</dbReference>
<keyword evidence="2" id="KW-0378">Hydrolase</keyword>
<feature type="active site" evidence="5">
    <location>
        <position position="17"/>
    </location>
</feature>
<dbReference type="Proteomes" id="UP000554144">
    <property type="component" value="Unassembled WGS sequence"/>
</dbReference>
<dbReference type="OrthoDB" id="9788068at2"/>
<dbReference type="InterPro" id="IPR006034">
    <property type="entry name" value="Asparaginase/glutaminase-like"/>
</dbReference>
<protein>
    <submittedName>
        <fullName evidence="10">Asparaginase</fullName>
    </submittedName>
</protein>
<dbReference type="Pfam" id="PF17763">
    <property type="entry name" value="Asparaginase_C"/>
    <property type="match status" value="1"/>
</dbReference>
<dbReference type="InterPro" id="IPR020827">
    <property type="entry name" value="Asparaginase/glutaminase_AS1"/>
</dbReference>
<accession>A0A853GZP2</accession>
<comment type="similarity">
    <text evidence="1 7">Belongs to the asparaginase 1 family.</text>
</comment>
<dbReference type="InterPro" id="IPR027475">
    <property type="entry name" value="Asparaginase/glutaminase_AS2"/>
</dbReference>
<dbReference type="InterPro" id="IPR040919">
    <property type="entry name" value="Asparaginase_C"/>
</dbReference>
<dbReference type="PIRSF" id="PIRSF500176">
    <property type="entry name" value="L_ASNase"/>
    <property type="match status" value="1"/>
</dbReference>
<evidence type="ECO:0000256" key="3">
    <source>
        <dbReference type="PIRSR" id="PIRSR001220-1"/>
    </source>
</evidence>
<dbReference type="FunFam" id="3.40.50.1170:FF:000001">
    <property type="entry name" value="L-asparaginase 2"/>
    <property type="match status" value="1"/>
</dbReference>
<dbReference type="Gene3D" id="3.40.50.1170">
    <property type="entry name" value="L-asparaginase, N-terminal domain"/>
    <property type="match status" value="1"/>
</dbReference>
<dbReference type="Gene3D" id="3.40.50.40">
    <property type="match status" value="1"/>
</dbReference>
<dbReference type="InterPro" id="IPR004550">
    <property type="entry name" value="AsnASE_II"/>
</dbReference>
<dbReference type="InterPro" id="IPR037152">
    <property type="entry name" value="L-asparaginase_N_sf"/>
</dbReference>
<dbReference type="PANTHER" id="PTHR11707:SF28">
    <property type="entry name" value="60 KDA LYSOPHOSPHOLIPASE"/>
    <property type="match status" value="1"/>
</dbReference>
<feature type="active site" evidence="6">
    <location>
        <position position="96"/>
    </location>
</feature>
<evidence type="ECO:0000256" key="2">
    <source>
        <dbReference type="ARBA" id="ARBA00022801"/>
    </source>
</evidence>
<evidence type="ECO:0000313" key="11">
    <source>
        <dbReference type="Proteomes" id="UP000554144"/>
    </source>
</evidence>
<dbReference type="GO" id="GO:0004067">
    <property type="term" value="F:asparaginase activity"/>
    <property type="evidence" value="ECO:0007669"/>
    <property type="project" value="UniProtKB-UniRule"/>
</dbReference>
<feature type="domain" description="L-asparaginase N-terminal" evidence="8">
    <location>
        <begin position="9"/>
        <end position="200"/>
    </location>
</feature>
<name>A0A853GZP2_9BURK</name>
<dbReference type="Pfam" id="PF00710">
    <property type="entry name" value="Asparaginase"/>
    <property type="match status" value="1"/>
</dbReference>
<dbReference type="SUPFAM" id="SSF53774">
    <property type="entry name" value="Glutaminase/Asparaginase"/>
    <property type="match status" value="1"/>
</dbReference>
<evidence type="ECO:0000256" key="4">
    <source>
        <dbReference type="PIRSR" id="PIRSR001220-2"/>
    </source>
</evidence>
<dbReference type="InterPro" id="IPR036152">
    <property type="entry name" value="Asp/glu_Ase-like_sf"/>
</dbReference>
<dbReference type="CDD" id="cd08964">
    <property type="entry name" value="L-asparaginase_II"/>
    <property type="match status" value="1"/>
</dbReference>
<gene>
    <name evidence="10" type="ORF">H0A62_04660</name>
</gene>
<evidence type="ECO:0000256" key="7">
    <source>
        <dbReference type="RuleBase" id="RU004456"/>
    </source>
</evidence>
<evidence type="ECO:0000313" key="10">
    <source>
        <dbReference type="EMBL" id="NYT84889.1"/>
    </source>
</evidence>
<keyword evidence="11" id="KW-1185">Reference proteome</keyword>
<dbReference type="EMBL" id="JACCEV010000001">
    <property type="protein sequence ID" value="NYT84889.1"/>
    <property type="molecule type" value="Genomic_DNA"/>
</dbReference>
<organism evidence="10 11">
    <name type="scientific">Pollutimonas harenae</name>
    <dbReference type="NCBI Taxonomy" id="657015"/>
    <lineage>
        <taxon>Bacteria</taxon>
        <taxon>Pseudomonadati</taxon>
        <taxon>Pseudomonadota</taxon>
        <taxon>Betaproteobacteria</taxon>
        <taxon>Burkholderiales</taxon>
        <taxon>Alcaligenaceae</taxon>
        <taxon>Pollutimonas</taxon>
    </lineage>
</organism>
<evidence type="ECO:0000259" key="9">
    <source>
        <dbReference type="Pfam" id="PF17763"/>
    </source>
</evidence>
<feature type="domain" description="Asparaginase/glutaminase C-terminal" evidence="9">
    <location>
        <begin position="221"/>
        <end position="328"/>
    </location>
</feature>
<dbReference type="GO" id="GO:0006528">
    <property type="term" value="P:asparagine metabolic process"/>
    <property type="evidence" value="ECO:0007669"/>
    <property type="project" value="InterPro"/>
</dbReference>
<feature type="active site" description="O-isoaspartyl threonine intermediate" evidence="3">
    <location>
        <position position="17"/>
    </location>
</feature>
<proteinExistence type="inferred from homology"/>
<dbReference type="PROSITE" id="PS00144">
    <property type="entry name" value="ASN_GLN_ASE_1"/>
    <property type="match status" value="1"/>
</dbReference>
<dbReference type="InterPro" id="IPR027474">
    <property type="entry name" value="L-asparaginase_N"/>
</dbReference>
<sequence length="331" mass="34954">MTFQPLPTIALLGTGGTIASTASSSTALTNYTVTEGVDALLMAVPALSSLANIQCQQVFNVDSRNITNAMLLKLANKVNRLLTDPDIDGIVITHGTDTLEETAYFLNLVIKSAKPVVLVGAMRPASALSADGPLNLYNAVLLAASPQVHGLGVLLTLNGSVHAASLVSKVHTSHVQAFSSHEQGSLGQITDGKLQLFQRPYRAHTTETVFQLKGIKKLPLVDILYDHQSAGLHLYEAAINAGVQGIVIAGSGNGSLSPKAEKGARLAKQYGVACVRSSRTGSGIVTSSQNDARRGLIAAHALNPQKARILLMLSLAHTSERSTIQSYFEHY</sequence>
<feature type="binding site" evidence="4">
    <location>
        <position position="63"/>
    </location>
    <ligand>
        <name>substrate</name>
    </ligand>
</feature>
<dbReference type="PROSITE" id="PS51732">
    <property type="entry name" value="ASN_GLN_ASE_3"/>
    <property type="match status" value="1"/>
</dbReference>
<dbReference type="AlphaFoldDB" id="A0A853GZP2"/>
<evidence type="ECO:0000256" key="5">
    <source>
        <dbReference type="PROSITE-ProRule" id="PRU10099"/>
    </source>
</evidence>
<evidence type="ECO:0000259" key="8">
    <source>
        <dbReference type="Pfam" id="PF00710"/>
    </source>
</evidence>
<reference evidence="10 11" key="1">
    <citation type="submission" date="2020-07" db="EMBL/GenBank/DDBJ databases">
        <title>Taxonomic revisions and descriptions of new bacterial species based on genomic comparisons in the high-G+C-content subgroup of the family Alcaligenaceae.</title>
        <authorList>
            <person name="Szabo A."/>
            <person name="Felfoldi T."/>
        </authorList>
    </citation>
    <scope>NUCLEOTIDE SEQUENCE [LARGE SCALE GENOMIC DNA]</scope>
    <source>
        <strain evidence="10 11">DSM 25667</strain>
    </source>
</reference>